<keyword evidence="1" id="KW-0479">Metal-binding</keyword>
<feature type="region of interest" description="Disordered" evidence="5">
    <location>
        <begin position="81"/>
        <end position="251"/>
    </location>
</feature>
<accession>A0A0P1ABU7</accession>
<feature type="compositionally biased region" description="Low complexity" evidence="5">
    <location>
        <begin position="1273"/>
        <end position="1301"/>
    </location>
</feature>
<dbReference type="RefSeq" id="XP_024574239.1">
    <property type="nucleotide sequence ID" value="XM_024723242.1"/>
</dbReference>
<evidence type="ECO:0000259" key="6">
    <source>
        <dbReference type="PROSITE" id="PS50199"/>
    </source>
</evidence>
<feature type="region of interest" description="Disordered" evidence="5">
    <location>
        <begin position="1044"/>
        <end position="1096"/>
    </location>
</feature>
<feature type="region of interest" description="Disordered" evidence="5">
    <location>
        <begin position="908"/>
        <end position="931"/>
    </location>
</feature>
<evidence type="ECO:0000313" key="7">
    <source>
        <dbReference type="EMBL" id="CEG37870.1"/>
    </source>
</evidence>
<keyword evidence="3" id="KW-0862">Zinc</keyword>
<feature type="compositionally biased region" description="Basic and acidic residues" evidence="5">
    <location>
        <begin position="946"/>
        <end position="956"/>
    </location>
</feature>
<keyword evidence="2 4" id="KW-0863">Zinc-finger</keyword>
<evidence type="ECO:0000256" key="4">
    <source>
        <dbReference type="PROSITE-ProRule" id="PRU00322"/>
    </source>
</evidence>
<feature type="compositionally biased region" description="Gly residues" evidence="5">
    <location>
        <begin position="1302"/>
        <end position="1316"/>
    </location>
</feature>
<feature type="compositionally biased region" description="Low complexity" evidence="5">
    <location>
        <begin position="1060"/>
        <end position="1071"/>
    </location>
</feature>
<reference evidence="8" key="1">
    <citation type="submission" date="2014-09" db="EMBL/GenBank/DDBJ databases">
        <authorList>
            <person name="Sharma Rahul"/>
            <person name="Thines Marco"/>
        </authorList>
    </citation>
    <scope>NUCLEOTIDE SEQUENCE [LARGE SCALE GENOMIC DNA]</scope>
</reference>
<feature type="domain" description="RanBP2-type" evidence="6">
    <location>
        <begin position="652"/>
        <end position="681"/>
    </location>
</feature>
<dbReference type="PROSITE" id="PS01358">
    <property type="entry name" value="ZF_RANBP2_1"/>
    <property type="match status" value="1"/>
</dbReference>
<dbReference type="STRING" id="4781.A0A0P1ABU7"/>
<proteinExistence type="predicted"/>
<keyword evidence="8" id="KW-1185">Reference proteome</keyword>
<dbReference type="GO" id="GO:0008270">
    <property type="term" value="F:zinc ion binding"/>
    <property type="evidence" value="ECO:0007669"/>
    <property type="project" value="UniProtKB-KW"/>
</dbReference>
<feature type="compositionally biased region" description="Polar residues" evidence="5">
    <location>
        <begin position="1376"/>
        <end position="1386"/>
    </location>
</feature>
<feature type="region of interest" description="Disordered" evidence="5">
    <location>
        <begin position="946"/>
        <end position="971"/>
    </location>
</feature>
<feature type="compositionally biased region" description="Low complexity" evidence="5">
    <location>
        <begin position="1360"/>
        <end position="1375"/>
    </location>
</feature>
<evidence type="ECO:0000256" key="5">
    <source>
        <dbReference type="SAM" id="MobiDB-lite"/>
    </source>
</evidence>
<feature type="region of interest" description="Disordered" evidence="5">
    <location>
        <begin position="1227"/>
        <end position="1389"/>
    </location>
</feature>
<feature type="compositionally biased region" description="Acidic residues" evidence="5">
    <location>
        <begin position="105"/>
        <end position="116"/>
    </location>
</feature>
<organism evidence="7 8">
    <name type="scientific">Plasmopara halstedii</name>
    <name type="common">Downy mildew of sunflower</name>
    <dbReference type="NCBI Taxonomy" id="4781"/>
    <lineage>
        <taxon>Eukaryota</taxon>
        <taxon>Sar</taxon>
        <taxon>Stramenopiles</taxon>
        <taxon>Oomycota</taxon>
        <taxon>Peronosporomycetes</taxon>
        <taxon>Peronosporales</taxon>
        <taxon>Peronosporaceae</taxon>
        <taxon>Plasmopara</taxon>
    </lineage>
</organism>
<feature type="compositionally biased region" description="Polar residues" evidence="5">
    <location>
        <begin position="158"/>
        <end position="175"/>
    </location>
</feature>
<evidence type="ECO:0000256" key="2">
    <source>
        <dbReference type="ARBA" id="ARBA00022771"/>
    </source>
</evidence>
<feature type="compositionally biased region" description="Basic residues" evidence="5">
    <location>
        <begin position="17"/>
        <end position="26"/>
    </location>
</feature>
<dbReference type="OMA" id="SWAKYHL"/>
<evidence type="ECO:0000256" key="1">
    <source>
        <dbReference type="ARBA" id="ARBA00022723"/>
    </source>
</evidence>
<evidence type="ECO:0000256" key="3">
    <source>
        <dbReference type="ARBA" id="ARBA00022833"/>
    </source>
</evidence>
<feature type="compositionally biased region" description="Polar residues" evidence="5">
    <location>
        <begin position="225"/>
        <end position="236"/>
    </location>
</feature>
<feature type="compositionally biased region" description="Basic residues" evidence="5">
    <location>
        <begin position="1476"/>
        <end position="1492"/>
    </location>
</feature>
<feature type="compositionally biased region" description="Polar residues" evidence="5">
    <location>
        <begin position="1180"/>
        <end position="1195"/>
    </location>
</feature>
<protein>
    <submittedName>
        <fullName evidence="7">Nuclear pore complex, Nup98 component (Sc Nup145/Nup100/Nup116)</fullName>
    </submittedName>
</protein>
<feature type="compositionally biased region" description="Basic residues" evidence="5">
    <location>
        <begin position="181"/>
        <end position="191"/>
    </location>
</feature>
<feature type="region of interest" description="Disordered" evidence="5">
    <location>
        <begin position="992"/>
        <end position="1014"/>
    </location>
</feature>
<dbReference type="InterPro" id="IPR001876">
    <property type="entry name" value="Znf_RanBP2"/>
</dbReference>
<feature type="compositionally biased region" description="Polar residues" evidence="5">
    <location>
        <begin position="1201"/>
        <end position="1210"/>
    </location>
</feature>
<dbReference type="EMBL" id="CCYD01000291">
    <property type="protein sequence ID" value="CEG37870.1"/>
    <property type="molecule type" value="Genomic_DNA"/>
</dbReference>
<feature type="region of interest" description="Disordered" evidence="5">
    <location>
        <begin position="1120"/>
        <end position="1146"/>
    </location>
</feature>
<feature type="region of interest" description="Disordered" evidence="5">
    <location>
        <begin position="1178"/>
        <end position="1215"/>
    </location>
</feature>
<name>A0A0P1ABU7_PLAHL</name>
<dbReference type="GeneID" id="36400976"/>
<feature type="compositionally biased region" description="Polar residues" evidence="5">
    <location>
        <begin position="1319"/>
        <end position="1329"/>
    </location>
</feature>
<dbReference type="Gene3D" id="4.10.1060.10">
    <property type="entry name" value="Zinc finger, RanBP2-type"/>
    <property type="match status" value="1"/>
</dbReference>
<evidence type="ECO:0000313" key="8">
    <source>
        <dbReference type="Proteomes" id="UP000054928"/>
    </source>
</evidence>
<feature type="compositionally biased region" description="Basic and acidic residues" evidence="5">
    <location>
        <begin position="125"/>
        <end position="135"/>
    </location>
</feature>
<sequence>MLTKNASLSAPLDSGVHRLKARHRRREAAAPYTKHAKGNEDEKNVEFGGQETYTTNNRRGSGFLARLASYIPIVNKLVAEEDDEKESELQPTMDDSVDIQTTQEDGSDDEDEDGDGNAEIVAEAPKNDDEKRELTPESQQQKQKGSILRKEEVRESISPVTRTAPSFVTPKNYSATPPRPYSKRGSRKSRSPSRDSSVESGECSPAFIRQARKRGDKRVFLPGPSHQSKSLRITNSQHRRKSTSPSPHESALAVIKQKKTITLEEFEVLQKQLHDMVETTPQTQLAKTQAALVNGLEHPFTRGFPGPTSFPGYVPGSIARSNHGAMIVHDERKKNTDITSEKGLPFGERRRNHVTRPIVFSGSTLRGQLTREERLMRKPRPSRLLTGAKRDSAARNAYSAAIAEKVLSTLNKVQNPLEQEAQKPTPSTSLSWAKYHLALDSNDTKSLDNGLQSVNNEIAPPISTLPRVTFSQSGQKFTVMETPVKSIAKPVDSITPQFSPQTVSMTPALPVKCKSRVSKQPTTERIGNFEFTHPLCDEGSMQNDLDDEDSRVQFTFSPPPSLCEPPAKITCYKSVTKACGGAAPFNLVSSSPKVTIMERVSEASRTNEHEMPKAAVIKPIDVAKASESTTLIAPTPAASGAVNPLAKFMQLKPGQWKCPGCCVLNEASSAKCPCCETTNPNGDKALKVASLTTPNVSKSTLSSGFTFGGPAKSTLSSGLTFGGPAKSTSSSGLTFGGPAKSTLSSDITFGGPAADSKTDTAKPSDGLITAGGFSFGASSADSKKETNNSGGSITSSGFCFGFPPAGAKTEIDKSAGVTSNEFSFTAPTPAHGSGKSGGIESGLVAHGASESTIESPTLFKFSAPAKEADKALPGIPIIAKTATNAASFSFGTPSLPAMDHHSIDCTANAASSTSEAETKKGKRKASAVEEPIQNVDSSIMTSDVAKPKDVSAHRSENALISTQATSKDSERPIKRFAPISVASDSTSATSVSAFSFGSTSKPPQAPAKEATPPITFNMTSSITDAEKPKEVASSSFNFGAASSIEKTKDSKPVNTSPPKSGFTFGSISSTTAPNLSFEFGQPKSKAPDSNFGAPLARSEDVTSGINASTGVTSQVSTTSVSSSAPTFSVAPPSSSSPSFNFGTSTPASTAVTVSKAPAFTFGSSSSGQSSAISGFGSLGPAQSTAPSGFGSSSYQPAAPSNFGSTGSTPFGQIPASGFGSTSNAFGSGSSSGFGSGQSSGDLNSSSATGPTIAVAPNTPAAPAFSFGTSIQTPAPSAPAAGQPAFSFGTSSAPTGFGTTAGASGGFGFPPKGGNGGFHSTPSNFGSSSPAPAFGSQPPTKSAFGNSLPPPTGTFGGPSFGGPAVSGFGSGPSSSGYRTPSPTSAFGNASGASTFGAAPAFGATAPAFGATSTPAFGATSTPAFGATSAPAFGATSGSAFGATSAPAFGATSAPTAGAFSAPPTDGGFNMGAAPQHAKGRRILKAKTRSRRTS</sequence>
<feature type="compositionally biased region" description="Low complexity" evidence="5">
    <location>
        <begin position="1450"/>
        <end position="1463"/>
    </location>
</feature>
<dbReference type="Proteomes" id="UP000054928">
    <property type="component" value="Unassembled WGS sequence"/>
</dbReference>
<dbReference type="SMART" id="SM00547">
    <property type="entry name" value="ZnF_RBZ"/>
    <property type="match status" value="1"/>
</dbReference>
<feature type="region of interest" description="Disordered" evidence="5">
    <location>
        <begin position="1450"/>
        <end position="1492"/>
    </location>
</feature>
<dbReference type="OrthoDB" id="79830at2759"/>
<dbReference type="PROSITE" id="PS50199">
    <property type="entry name" value="ZF_RANBP2_2"/>
    <property type="match status" value="1"/>
</dbReference>
<feature type="region of interest" description="Disordered" evidence="5">
    <location>
        <begin position="1"/>
        <end position="61"/>
    </location>
</feature>